<dbReference type="Pfam" id="PF10021">
    <property type="entry name" value="PARG_cat_microb"/>
    <property type="match status" value="1"/>
</dbReference>
<organism evidence="2 3">
    <name type="scientific">Gloeophyllum trabeum (strain ATCC 11539 / FP-39264 / Madison 617)</name>
    <name type="common">Brown rot fungus</name>
    <dbReference type="NCBI Taxonomy" id="670483"/>
    <lineage>
        <taxon>Eukaryota</taxon>
        <taxon>Fungi</taxon>
        <taxon>Dikarya</taxon>
        <taxon>Basidiomycota</taxon>
        <taxon>Agaricomycotina</taxon>
        <taxon>Agaricomycetes</taxon>
        <taxon>Gloeophyllales</taxon>
        <taxon>Gloeophyllaceae</taxon>
        <taxon>Gloeophyllum</taxon>
    </lineage>
</organism>
<evidence type="ECO:0000313" key="2">
    <source>
        <dbReference type="EMBL" id="EPQ55221.1"/>
    </source>
</evidence>
<gene>
    <name evidence="2" type="ORF">GLOTRDRAFT_76540</name>
</gene>
<dbReference type="PIRSF" id="PIRSF014899">
    <property type="entry name" value="UCP014899"/>
    <property type="match status" value="1"/>
</dbReference>
<dbReference type="GeneID" id="19308617"/>
<keyword evidence="3" id="KW-1185">Reference proteome</keyword>
<evidence type="ECO:0000259" key="1">
    <source>
        <dbReference type="Pfam" id="PF10021"/>
    </source>
</evidence>
<reference evidence="2 3" key="1">
    <citation type="journal article" date="2012" name="Science">
        <title>The Paleozoic origin of enzymatic lignin decomposition reconstructed from 31 fungal genomes.</title>
        <authorList>
            <person name="Floudas D."/>
            <person name="Binder M."/>
            <person name="Riley R."/>
            <person name="Barry K."/>
            <person name="Blanchette R.A."/>
            <person name="Henrissat B."/>
            <person name="Martinez A.T."/>
            <person name="Otillar R."/>
            <person name="Spatafora J.W."/>
            <person name="Yadav J.S."/>
            <person name="Aerts A."/>
            <person name="Benoit I."/>
            <person name="Boyd A."/>
            <person name="Carlson A."/>
            <person name="Copeland A."/>
            <person name="Coutinho P.M."/>
            <person name="de Vries R.P."/>
            <person name="Ferreira P."/>
            <person name="Findley K."/>
            <person name="Foster B."/>
            <person name="Gaskell J."/>
            <person name="Glotzer D."/>
            <person name="Gorecki P."/>
            <person name="Heitman J."/>
            <person name="Hesse C."/>
            <person name="Hori C."/>
            <person name="Igarashi K."/>
            <person name="Jurgens J.A."/>
            <person name="Kallen N."/>
            <person name="Kersten P."/>
            <person name="Kohler A."/>
            <person name="Kuees U."/>
            <person name="Kumar T.K.A."/>
            <person name="Kuo A."/>
            <person name="LaButti K."/>
            <person name="Larrondo L.F."/>
            <person name="Lindquist E."/>
            <person name="Ling A."/>
            <person name="Lombard V."/>
            <person name="Lucas S."/>
            <person name="Lundell T."/>
            <person name="Martin R."/>
            <person name="McLaughlin D.J."/>
            <person name="Morgenstern I."/>
            <person name="Morin E."/>
            <person name="Murat C."/>
            <person name="Nagy L.G."/>
            <person name="Nolan M."/>
            <person name="Ohm R.A."/>
            <person name="Patyshakuliyeva A."/>
            <person name="Rokas A."/>
            <person name="Ruiz-Duenas F.J."/>
            <person name="Sabat G."/>
            <person name="Salamov A."/>
            <person name="Samejima M."/>
            <person name="Schmutz J."/>
            <person name="Slot J.C."/>
            <person name="St John F."/>
            <person name="Stenlid J."/>
            <person name="Sun H."/>
            <person name="Sun S."/>
            <person name="Syed K."/>
            <person name="Tsang A."/>
            <person name="Wiebenga A."/>
            <person name="Young D."/>
            <person name="Pisabarro A."/>
            <person name="Eastwood D.C."/>
            <person name="Martin F."/>
            <person name="Cullen D."/>
            <person name="Grigoriev I.V."/>
            <person name="Hibbett D.S."/>
        </authorList>
    </citation>
    <scope>NUCLEOTIDE SEQUENCE [LARGE SCALE GENOMIC DNA]</scope>
    <source>
        <strain evidence="2 3">ATCC 11539</strain>
    </source>
</reference>
<dbReference type="NCBIfam" id="TIGR02452">
    <property type="entry name" value="TIGR02452 family protein"/>
    <property type="match status" value="1"/>
</dbReference>
<dbReference type="EMBL" id="KB469302">
    <property type="protein sequence ID" value="EPQ55221.1"/>
    <property type="molecule type" value="Genomic_DNA"/>
</dbReference>
<dbReference type="KEGG" id="gtr:GLOTRDRAFT_76540"/>
<dbReference type="AlphaFoldDB" id="S7Q5A5"/>
<dbReference type="InterPro" id="IPR043472">
    <property type="entry name" value="Macro_dom-like"/>
</dbReference>
<feature type="domain" description="Microbial-type PARG catalytic" evidence="1">
    <location>
        <begin position="20"/>
        <end position="180"/>
    </location>
</feature>
<evidence type="ECO:0000313" key="3">
    <source>
        <dbReference type="Proteomes" id="UP000030669"/>
    </source>
</evidence>
<dbReference type="RefSeq" id="XP_007866376.1">
    <property type="nucleotide sequence ID" value="XM_007868185.1"/>
</dbReference>
<dbReference type="InterPro" id="IPR012664">
    <property type="entry name" value="CHP02452"/>
</dbReference>
<accession>S7Q5A5</accession>
<proteinExistence type="predicted"/>
<dbReference type="SUPFAM" id="SSF52949">
    <property type="entry name" value="Macro domain-like"/>
    <property type="match status" value="1"/>
</dbReference>
<protein>
    <recommendedName>
        <fullName evidence="1">Microbial-type PARG catalytic domain-containing protein</fullName>
    </recommendedName>
</protein>
<dbReference type="STRING" id="670483.S7Q5A5"/>
<name>S7Q5A5_GLOTA</name>
<dbReference type="eggNOG" id="ENOG502S5V1">
    <property type="taxonomic scope" value="Eukaryota"/>
</dbReference>
<dbReference type="HOGENOM" id="CLU_024412_4_0_1"/>
<dbReference type="PANTHER" id="PTHR35596">
    <property type="entry name" value="DUF2263 DOMAIN-CONTAINING PROTEIN"/>
    <property type="match status" value="1"/>
</dbReference>
<dbReference type="OrthoDB" id="9985428at2759"/>
<dbReference type="InterPro" id="IPR019261">
    <property type="entry name" value="PARG_cat_microbial"/>
</dbReference>
<sequence length="307" mass="33322">MTSPARPAHSDRRTRLRKLAEETLDAVSAGSYTSDDGRTYSLLRRTQFSTQNTRYYPPDSAVLSAWSTAPRLVPPGTLSTDISFLEVSTLDGARLLFTQRGRSSDGRIGVLNFASAKKPGGGFLTGAQAQEESLARSSNLYPTLLTEPAQRFYTLHNKDGKGGYYSHAMVFSPGVALVRDDAGAWLPPVEVDVVTSAAVNAGVARNTLWGRTAGQAEETKIARAMKERMGRILFLFEQQGVAELVLGSFGTGVFKNDVATVARIWAELLCAPGARFKNIFDRVLFAIIGHTTFEEFRDAFQAMAAGA</sequence>
<dbReference type="PANTHER" id="PTHR35596:SF1">
    <property type="entry name" value="MICROBIAL-TYPE PARG CATALYTIC DOMAIN-CONTAINING PROTEIN"/>
    <property type="match status" value="1"/>
</dbReference>
<dbReference type="Proteomes" id="UP000030669">
    <property type="component" value="Unassembled WGS sequence"/>
</dbReference>
<dbReference type="OMA" id="FYTLHNR"/>
<dbReference type="Gene3D" id="3.40.220.10">
    <property type="entry name" value="Leucine Aminopeptidase, subunit E, domain 1"/>
    <property type="match status" value="1"/>
</dbReference>